<dbReference type="Gene3D" id="3.40.47.10">
    <property type="match status" value="1"/>
</dbReference>
<dbReference type="InterPro" id="IPR014043">
    <property type="entry name" value="Acyl_transferase_dom"/>
</dbReference>
<dbReference type="PANTHER" id="PTHR43775">
    <property type="entry name" value="FATTY ACID SYNTHASE"/>
    <property type="match status" value="1"/>
</dbReference>
<dbReference type="InterPro" id="IPR016039">
    <property type="entry name" value="Thiolase-like"/>
</dbReference>
<dbReference type="InterPro" id="IPR005814">
    <property type="entry name" value="Aminotrans_3"/>
</dbReference>
<dbReference type="PROSITE" id="PS50075">
    <property type="entry name" value="CARRIER"/>
    <property type="match status" value="2"/>
</dbReference>
<dbReference type="SUPFAM" id="SSF52777">
    <property type="entry name" value="CoA-dependent acyltransferases"/>
    <property type="match status" value="2"/>
</dbReference>
<dbReference type="Pfam" id="PF00202">
    <property type="entry name" value="Aminotran_3"/>
    <property type="match status" value="1"/>
</dbReference>
<keyword evidence="3" id="KW-0597">Phosphoprotein</keyword>
<dbReference type="SUPFAM" id="SSF51679">
    <property type="entry name" value="Bacterial luciferase-like"/>
    <property type="match status" value="1"/>
</dbReference>
<dbReference type="InterPro" id="IPR014030">
    <property type="entry name" value="Ketoacyl_synth_N"/>
</dbReference>
<gene>
    <name evidence="9" type="ORF">KGQ19_12945</name>
</gene>
<evidence type="ECO:0000256" key="1">
    <source>
        <dbReference type="ARBA" id="ARBA00001957"/>
    </source>
</evidence>
<dbReference type="PROSITE" id="PS52004">
    <property type="entry name" value="KS3_2"/>
    <property type="match status" value="1"/>
</dbReference>
<dbReference type="InterPro" id="IPR011251">
    <property type="entry name" value="Luciferase-like_dom"/>
</dbReference>
<reference evidence="9 10" key="1">
    <citation type="submission" date="2020-02" db="EMBL/GenBank/DDBJ databases">
        <title>Acidophilic actinobacteria isolated from forest soil.</title>
        <authorList>
            <person name="Golinska P."/>
        </authorList>
    </citation>
    <scope>NUCLEOTIDE SEQUENCE [LARGE SCALE GENOMIC DNA]</scope>
    <source>
        <strain evidence="9 10">NL8</strain>
    </source>
</reference>
<dbReference type="SMART" id="SM00827">
    <property type="entry name" value="PKS_AT"/>
    <property type="match status" value="1"/>
</dbReference>
<dbReference type="InterPro" id="IPR016035">
    <property type="entry name" value="Acyl_Trfase/lysoPLipase"/>
</dbReference>
<accession>A0ABS5KNZ9</accession>
<dbReference type="Gene3D" id="3.40.640.10">
    <property type="entry name" value="Type I PLP-dependent aspartate aminotransferase-like (Major domain)"/>
    <property type="match status" value="1"/>
</dbReference>
<dbReference type="Gene3D" id="3.20.20.30">
    <property type="entry name" value="Luciferase-like domain"/>
    <property type="match status" value="1"/>
</dbReference>
<proteinExistence type="predicted"/>
<dbReference type="SMART" id="SM00825">
    <property type="entry name" value="PKS_KS"/>
    <property type="match status" value="1"/>
</dbReference>
<dbReference type="InterPro" id="IPR020806">
    <property type="entry name" value="PKS_PP-bd"/>
</dbReference>
<dbReference type="GO" id="GO:0008483">
    <property type="term" value="F:transaminase activity"/>
    <property type="evidence" value="ECO:0007669"/>
    <property type="project" value="UniProtKB-KW"/>
</dbReference>
<keyword evidence="2" id="KW-0596">Phosphopantetheine</keyword>
<dbReference type="SUPFAM" id="SSF47336">
    <property type="entry name" value="ACP-like"/>
    <property type="match status" value="2"/>
</dbReference>
<dbReference type="Proteomes" id="UP000730482">
    <property type="component" value="Unassembled WGS sequence"/>
</dbReference>
<dbReference type="CDD" id="cd19531">
    <property type="entry name" value="LCL_NRPS-like"/>
    <property type="match status" value="1"/>
</dbReference>
<dbReference type="InterPro" id="IPR000873">
    <property type="entry name" value="AMP-dep_synth/lig_dom"/>
</dbReference>
<feature type="domain" description="Carrier" evidence="7">
    <location>
        <begin position="918"/>
        <end position="993"/>
    </location>
</feature>
<dbReference type="InterPro" id="IPR015422">
    <property type="entry name" value="PyrdxlP-dep_Trfase_small"/>
</dbReference>
<dbReference type="Gene3D" id="3.90.1150.10">
    <property type="entry name" value="Aspartate Aminotransferase, domain 1"/>
    <property type="match status" value="1"/>
</dbReference>
<evidence type="ECO:0000256" key="2">
    <source>
        <dbReference type="ARBA" id="ARBA00022450"/>
    </source>
</evidence>
<keyword evidence="9" id="KW-0032">Aminotransferase</keyword>
<feature type="region of interest" description="Disordered" evidence="6">
    <location>
        <begin position="2819"/>
        <end position="2845"/>
    </location>
</feature>
<dbReference type="Pfam" id="PF02801">
    <property type="entry name" value="Ketoacyl-synt_C"/>
    <property type="match status" value="1"/>
</dbReference>
<dbReference type="Gene3D" id="3.40.50.12780">
    <property type="entry name" value="N-terminal domain of ligase-like"/>
    <property type="match status" value="1"/>
</dbReference>
<dbReference type="InterPro" id="IPR050091">
    <property type="entry name" value="PKS_NRPS_Biosynth_Enz"/>
</dbReference>
<dbReference type="Pfam" id="PF16197">
    <property type="entry name" value="KAsynt_C_assoc"/>
    <property type="match status" value="1"/>
</dbReference>
<dbReference type="InterPro" id="IPR036736">
    <property type="entry name" value="ACP-like_sf"/>
</dbReference>
<evidence type="ECO:0000256" key="3">
    <source>
        <dbReference type="ARBA" id="ARBA00022553"/>
    </source>
</evidence>
<keyword evidence="10" id="KW-1185">Reference proteome</keyword>
<dbReference type="EMBL" id="JAAFYZ010000034">
    <property type="protein sequence ID" value="MBS2547774.1"/>
    <property type="molecule type" value="Genomic_DNA"/>
</dbReference>
<dbReference type="Gene3D" id="3.40.366.10">
    <property type="entry name" value="Malonyl-Coenzyme A Acyl Carrier Protein, domain 2"/>
    <property type="match status" value="1"/>
</dbReference>
<evidence type="ECO:0000259" key="7">
    <source>
        <dbReference type="PROSITE" id="PS50075"/>
    </source>
</evidence>
<dbReference type="InterPro" id="IPR015424">
    <property type="entry name" value="PyrdxlP-dep_Trfase"/>
</dbReference>
<dbReference type="InterPro" id="IPR014031">
    <property type="entry name" value="Ketoacyl_synth_C"/>
</dbReference>
<dbReference type="Gene3D" id="3.30.70.3290">
    <property type="match status" value="1"/>
</dbReference>
<dbReference type="InterPro" id="IPR006162">
    <property type="entry name" value="Ppantetheine_attach_site"/>
</dbReference>
<feature type="domain" description="Carrier" evidence="7">
    <location>
        <begin position="2840"/>
        <end position="2917"/>
    </location>
</feature>
<evidence type="ECO:0000313" key="10">
    <source>
        <dbReference type="Proteomes" id="UP000730482"/>
    </source>
</evidence>
<dbReference type="SMART" id="SM00823">
    <property type="entry name" value="PKS_PP"/>
    <property type="match status" value="2"/>
</dbReference>
<dbReference type="NCBIfam" id="TIGR04020">
    <property type="entry name" value="seco_metab_LLM"/>
    <property type="match status" value="1"/>
</dbReference>
<comment type="cofactor">
    <cofactor evidence="1">
        <name>pantetheine 4'-phosphate</name>
        <dbReference type="ChEBI" id="CHEBI:47942"/>
    </cofactor>
</comment>
<dbReference type="InterPro" id="IPR020841">
    <property type="entry name" value="PKS_Beta-ketoAc_synthase_dom"/>
</dbReference>
<dbReference type="InterPro" id="IPR023213">
    <property type="entry name" value="CAT-like_dom_sf"/>
</dbReference>
<name>A0ABS5KNZ9_9ACTN</name>
<dbReference type="Pfam" id="PF00296">
    <property type="entry name" value="Bac_luciferase"/>
    <property type="match status" value="1"/>
</dbReference>
<sequence length="2929" mass="310909">MNRAVAIIGTAFRFPGADTAEQFWQTIRDGAVHIRRFTEDDFARAGVPEQDYREPDFVGSSALLDGIAQFDAEYFGISGREAEVTDPQQRLLLECCHHALEDAGYAQPQPGTRVGVYASTGYRLYTMQNYLANNLTVAGWSPDWASGKQVQVGNAPDFAAARVAFRLGLTGPAMSVQTACSSSLVSVHLAARALIAEDADLAVVGSAALHLPQVSGHRHMPGSTISPTGGLRPFDADADGTVGGNGVAAVVLKRLDDALAAGDAIRAVIIGSDVSNDGAGKRGFAAPGVDGQREAAVRALRDAGVPAESIGYLEAHGTGTVKGDPIEYEALSSAYRSSSGATGFCELGTIKGNIGHLDACAGLAALIKAVLVLEHGEIPLLAGHTRINPTIAAADGPFTISPRSRPWPQTGGPRRAAVHSVGMGGTNAHVILQEAPPPAARRADAAPVAVLPLSAHTDGALRDVAEAYRRALTESSTGDQSSADRSRSADVVTTAALGRRHRRHRLVLLGSGSEDFAGAVDDWLEHGATAAHASGSRWLSGSVPEGPADARVTFLFSGQGGPHAGMARELAERFPVFRHALDDCDQAYRAAGGDSLLPDLLGLDKPAARWGTDIAQPAIFAFQTSLVRLWADLGVAPHIVAGHSVGEYAALCAAGALDIADGMRLTAARGRLMAGTTHGRMAAVFADRSLVESLAVVWPGVELAVSNGTAHHVIAGTPEAVAIALRQCDGDGVPWTDLLVDRAFHSSLLDPVLAGFAAVARGAAFGPTTVPFVSGLDGVVRPAGWTPDAEYLVRQARDPVRFDEVLARLGDAGAHGSALLLEIGPDAVLTGLARRALPAGPPAVASQTPKRRLDTFWSALGRLWCDGVEVDWGRLLADCQGRRIPLPTYPFRRTRHWVGPPPPAEFEHRGSTVHRAEDAVLDRLTAIAARHLGCRPAEVGADRPFVGLGADSLQLIGMVKDLEHEFGVRIALRELLEEFGTPALAAELVRSRRSDPDPGGSGTDGGGSGTGVQIRLPAPAPAPEAAGLPVAPGSPASHGPHVVLDADSGMTATAEASQRRHIDELTRRFVGRMPTSKELAQRHRRVLADSRAVVGFRRGSKEMLYPIAAQSAHGSRLVDVDGNSYVDITMGFGALLLGHEPEPVAEAVREHLARGVRLGPRSADTGEVAQLIADLTGHERIAFAASGTEANSAALRLARNATGRDKVVMFSGSYHGHIDSVLGRRVGHGAERGTVPVSPGIPLSAVAELIVLEYGSPESLQAIEALGESVAAVIVEPVQCRNPRLRPIGFVRRLRELTRRLGIALIFDEMLTGFRPHQRGAQDLYGVVPDLSTYGKAVGGGYPIGVIAGSSDVMDGVDGGFWQYGDDSVPPRDTTFFGGTYMQHPVSMAAAKAVLTHLVEEGPALQEGLNARTDRLAGTLNAFFAEHEYPLELDHHGSMFRFRHKADLDLLYHHLVLRGVYVWEWRSFYLSTAHTDDDVDRVVEAVTGSLTELRDAGFFPSSKVHAAPRRAAPAEQLRRAPDFSVYFFGSHRRQDSARDEYALLTETVRFADDHGFHAAWLPERHFHEFGALFPSPSVLASALSQQTSRIRLNAGSVVLPLHDPIRVAEEWSVVDNLSGGRVSIGCASGWHSDDFALYPDRFQGRRELTMEYVGQLRTLWSGGSLTRLTGNGSELEVRLHPRPVQDLPPMFLATGGDRDSFERAARNDLGVVTNLARQSLEELAENIGHYRKIRGEAGLDPEAGRVAVLLHTYLADDHDRARSEAFGPMGEYLRSSLFMRSSAPATGAIDSGSLPDEDLDYLFGEAYARYCDDRALIGSPESCAGMVDKLRAAGVDELAALVDFGMTPERLRSSMALLAELRLRFHPETEPAGPVVPAVEAATQPATAVPVTRTAPATAIQRRLWRACQLTESSAYQEVQAARFDGLLDAAALRTAVRMLITRHDGLRTVFRADNQDGGLQQYIRPDPQVDLRIVDRRGQDPQTAVRDALRELGELPYDPAAGPLFRPVLVRLAATDHVLLFGIHHLITDGHSAEIIAGDLHQCYRAAIEGREPRFDHPAGSAADAALHPAASAEGLEWWRTRLGAVPPVLRLPTDLPRTRTAGAGASQAIELGPERSQRLQSWSAGQGVTLFAALLTAWQVVLRRFSGQDEFLVGSTFGMRAAADRDTVGCFAQVLPLRCSLTGGTVIRAAVRATRDALLDAAEHHDADLEELLASLSPDPAAVRPLITVSADLDSEPLSETGLPGLRARGADAGSDGAPFELGLHALRTAEGLRIRIRYDAGLFAAATVQRFLDHLCLVVDGFVDGVERIGDLPARTEADQALAARLGTGFGLPGVLTDLRSVRPADSDRPAIVDGAVVWSGTELRRAADGVTARLRTLGVGRGDIVAVHLPRGFGYAAAAVGIVAAGAAVLPLDPAQPGPRRAAMIADSQPVAVVRGDGDGAKPTIEACGAGAAVGSAAAVAVGSSSAAVAPDDEFCRLYTSGSTGSPKGIRISHRNMAVVLEGFCAGLGVTGADRIAWYSSVGFDAANIELWPALVAGAELHVVPEEVRLDPRRLIAWYCDEGITRAWLPTAMAEQVIGLEWPAGCRLRSLGTGGEQLNIRPRPGLPFTVLNSYGPTEVAVLCTWGPVDPDGPGKPSLGVPTAGVRLLVGDPDGRELPPGAVGELHVGGDQVALGYHGAEPDADRFRTDRDGRRWYRTGDLVRWGADGNLHFHGRTDGQVKIRGVRVEPGECTPAVAALPGVRAARVIGTVDPKSGHGRLTCFVQPGEPVADEAGQIRAWRRQLRATLPRPMVPDDWQLVSSLPLGVSGKWDPGAMVPADRPAEADAPADAPQTQTDGGSRREAVRELWADVLGVGVSAVGDDADLFDLGGHSITAIKLLSRFRSEFGIDVSVSDFFADPTVAAMADLALDASGTELHGRVRGTV</sequence>
<dbReference type="InterPro" id="IPR009081">
    <property type="entry name" value="PP-bd_ACP"/>
</dbReference>
<dbReference type="InterPro" id="IPR018201">
    <property type="entry name" value="Ketoacyl_synth_AS"/>
</dbReference>
<evidence type="ECO:0000256" key="5">
    <source>
        <dbReference type="ARBA" id="ARBA00022898"/>
    </source>
</evidence>
<dbReference type="PROSITE" id="PS00606">
    <property type="entry name" value="KS3_1"/>
    <property type="match status" value="1"/>
</dbReference>
<dbReference type="SUPFAM" id="SSF55048">
    <property type="entry name" value="Probable ACP-binding domain of malonyl-CoA ACP transacylase"/>
    <property type="match status" value="1"/>
</dbReference>
<dbReference type="PANTHER" id="PTHR43775:SF37">
    <property type="entry name" value="SI:DKEY-61P9.11"/>
    <property type="match status" value="1"/>
</dbReference>
<dbReference type="InterPro" id="IPR016036">
    <property type="entry name" value="Malonyl_transacylase_ACP-bd"/>
</dbReference>
<feature type="region of interest" description="Disordered" evidence="6">
    <location>
        <begin position="397"/>
        <end position="417"/>
    </location>
</feature>
<evidence type="ECO:0000256" key="6">
    <source>
        <dbReference type="SAM" id="MobiDB-lite"/>
    </source>
</evidence>
<dbReference type="SUPFAM" id="SSF56801">
    <property type="entry name" value="Acetyl-CoA synthetase-like"/>
    <property type="match status" value="1"/>
</dbReference>
<dbReference type="InterPro" id="IPR032821">
    <property type="entry name" value="PKS_assoc"/>
</dbReference>
<dbReference type="Pfam" id="PF00698">
    <property type="entry name" value="Acyl_transf_1"/>
    <property type="match status" value="1"/>
</dbReference>
<keyword evidence="4" id="KW-0808">Transferase</keyword>
<organism evidence="9 10">
    <name type="scientific">Catenulispora pinistramenti</name>
    <dbReference type="NCBI Taxonomy" id="2705254"/>
    <lineage>
        <taxon>Bacteria</taxon>
        <taxon>Bacillati</taxon>
        <taxon>Actinomycetota</taxon>
        <taxon>Actinomycetes</taxon>
        <taxon>Catenulisporales</taxon>
        <taxon>Catenulisporaceae</taxon>
        <taxon>Catenulispora</taxon>
    </lineage>
</organism>
<feature type="region of interest" description="Disordered" evidence="6">
    <location>
        <begin position="989"/>
        <end position="1044"/>
    </location>
</feature>
<comment type="caution">
    <text evidence="9">The sequence shown here is derived from an EMBL/GenBank/DDBJ whole genome shotgun (WGS) entry which is preliminary data.</text>
</comment>
<dbReference type="Pfam" id="PF00550">
    <property type="entry name" value="PP-binding"/>
    <property type="match status" value="2"/>
</dbReference>
<evidence type="ECO:0000313" key="9">
    <source>
        <dbReference type="EMBL" id="MBS2547774.1"/>
    </source>
</evidence>
<feature type="compositionally biased region" description="Gly residues" evidence="6">
    <location>
        <begin position="999"/>
        <end position="1010"/>
    </location>
</feature>
<dbReference type="PROSITE" id="PS00012">
    <property type="entry name" value="PHOSPHOPANTETHEINE"/>
    <property type="match status" value="2"/>
</dbReference>
<protein>
    <submittedName>
        <fullName evidence="9">Aminotransferase class III-fold pyridoxal phosphate-dependent enzyme</fullName>
    </submittedName>
</protein>
<dbReference type="Pfam" id="PF00109">
    <property type="entry name" value="ketoacyl-synt"/>
    <property type="match status" value="1"/>
</dbReference>
<dbReference type="InterPro" id="IPR015421">
    <property type="entry name" value="PyrdxlP-dep_Trfase_major"/>
</dbReference>
<dbReference type="InterPro" id="IPR042099">
    <property type="entry name" value="ANL_N_sf"/>
</dbReference>
<keyword evidence="5" id="KW-0663">Pyridoxal phosphate</keyword>
<dbReference type="InterPro" id="IPR001227">
    <property type="entry name" value="Ac_transferase_dom_sf"/>
</dbReference>
<dbReference type="Gene3D" id="1.10.1200.10">
    <property type="entry name" value="ACP-like"/>
    <property type="match status" value="2"/>
</dbReference>
<evidence type="ECO:0000259" key="8">
    <source>
        <dbReference type="PROSITE" id="PS52004"/>
    </source>
</evidence>
<dbReference type="InterPro" id="IPR024011">
    <property type="entry name" value="Biosynth_lucif-like_mOase_dom"/>
</dbReference>
<dbReference type="SUPFAM" id="SSF52151">
    <property type="entry name" value="FabD/lysophospholipase-like"/>
    <property type="match status" value="1"/>
</dbReference>
<dbReference type="InterPro" id="IPR045851">
    <property type="entry name" value="AMP-bd_C_sf"/>
</dbReference>
<dbReference type="InterPro" id="IPR001242">
    <property type="entry name" value="Condensation_dom"/>
</dbReference>
<dbReference type="CDD" id="cd00833">
    <property type="entry name" value="PKS"/>
    <property type="match status" value="1"/>
</dbReference>
<dbReference type="InterPro" id="IPR036661">
    <property type="entry name" value="Luciferase-like_sf"/>
</dbReference>
<dbReference type="Gene3D" id="3.30.300.30">
    <property type="match status" value="1"/>
</dbReference>
<feature type="domain" description="Ketosynthase family 3 (KS3)" evidence="8">
    <location>
        <begin position="2"/>
        <end position="434"/>
    </location>
</feature>
<dbReference type="SUPFAM" id="SSF53383">
    <property type="entry name" value="PLP-dependent transferases"/>
    <property type="match status" value="1"/>
</dbReference>
<dbReference type="Pfam" id="PF00668">
    <property type="entry name" value="Condensation"/>
    <property type="match status" value="1"/>
</dbReference>
<dbReference type="Gene3D" id="3.30.559.30">
    <property type="entry name" value="Nonribosomal peptide synthetase, condensation domain"/>
    <property type="match status" value="1"/>
</dbReference>
<dbReference type="SUPFAM" id="SSF53901">
    <property type="entry name" value="Thiolase-like"/>
    <property type="match status" value="1"/>
</dbReference>
<evidence type="ECO:0000256" key="4">
    <source>
        <dbReference type="ARBA" id="ARBA00022679"/>
    </source>
</evidence>
<dbReference type="RefSeq" id="WP_212009355.1">
    <property type="nucleotide sequence ID" value="NZ_JAAFYZ010000034.1"/>
</dbReference>
<dbReference type="Gene3D" id="3.30.559.10">
    <property type="entry name" value="Chloramphenicol acetyltransferase-like domain"/>
    <property type="match status" value="1"/>
</dbReference>
<dbReference type="Pfam" id="PF00501">
    <property type="entry name" value="AMP-binding"/>
    <property type="match status" value="1"/>
</dbReference>